<dbReference type="SUPFAM" id="SSF56300">
    <property type="entry name" value="Metallo-dependent phosphatases"/>
    <property type="match status" value="1"/>
</dbReference>
<comment type="caution">
    <text evidence="6">The sequence shown here is derived from an EMBL/GenBank/DDBJ whole genome shotgun (WGS) entry which is preliminary data.</text>
</comment>
<evidence type="ECO:0000256" key="4">
    <source>
        <dbReference type="ARBA" id="ARBA00025742"/>
    </source>
</evidence>
<dbReference type="InterPro" id="IPR050884">
    <property type="entry name" value="CNP_phosphodiesterase-III"/>
</dbReference>
<dbReference type="InterPro" id="IPR029052">
    <property type="entry name" value="Metallo-depent_PP-like"/>
</dbReference>
<evidence type="ECO:0000256" key="2">
    <source>
        <dbReference type="ARBA" id="ARBA00022801"/>
    </source>
</evidence>
<dbReference type="Proteomes" id="UP000332515">
    <property type="component" value="Unassembled WGS sequence"/>
</dbReference>
<keyword evidence="1" id="KW-0479">Metal-binding</keyword>
<evidence type="ECO:0000313" key="7">
    <source>
        <dbReference type="Proteomes" id="UP000332515"/>
    </source>
</evidence>
<dbReference type="Pfam" id="PF00149">
    <property type="entry name" value="Metallophos"/>
    <property type="match status" value="1"/>
</dbReference>
<protein>
    <submittedName>
        <fullName evidence="6">Metallophosphoesterase</fullName>
    </submittedName>
</protein>
<dbReference type="GO" id="GO:0046872">
    <property type="term" value="F:metal ion binding"/>
    <property type="evidence" value="ECO:0007669"/>
    <property type="project" value="UniProtKB-KW"/>
</dbReference>
<proteinExistence type="inferred from homology"/>
<dbReference type="RefSeq" id="WP_312861428.1">
    <property type="nucleotide sequence ID" value="NZ_VWNA01000001.1"/>
</dbReference>
<dbReference type="Gene3D" id="3.60.21.10">
    <property type="match status" value="1"/>
</dbReference>
<sequence>MSYPAAGPPGTTTLVHLSDLHFGRVDPVVVEALVAEVRAAAPDLVVVSGDLTMSARSAEFRAARAFLDALDRPILCVPGNHDLTPYLLHERFFDPYGRWRRWIDETVEPIWFDDAVAVVGLNSARRASLHWDWSRGRLRRRQLDRARRHFAALGEQRVRIVVAHHPFLPPEDAPETRLVGRAEAALALFSGLGVRLVLAGHLHRAYNSPVVSVSPAAPAPLYVVQASTATSTRVRGEPNAFNIIRIASGGIEVRRSLWTGRSWVVGEDAASRLVL</sequence>
<dbReference type="PANTHER" id="PTHR42988:SF2">
    <property type="entry name" value="CYCLIC NUCLEOTIDE PHOSPHODIESTERASE CBUA0032-RELATED"/>
    <property type="match status" value="1"/>
</dbReference>
<dbReference type="PANTHER" id="PTHR42988">
    <property type="entry name" value="PHOSPHOHYDROLASE"/>
    <property type="match status" value="1"/>
</dbReference>
<dbReference type="AlphaFoldDB" id="A0A6A7Y0D6"/>
<dbReference type="InterPro" id="IPR004843">
    <property type="entry name" value="Calcineurin-like_PHP"/>
</dbReference>
<dbReference type="GO" id="GO:0016787">
    <property type="term" value="F:hydrolase activity"/>
    <property type="evidence" value="ECO:0007669"/>
    <property type="project" value="UniProtKB-KW"/>
</dbReference>
<gene>
    <name evidence="6" type="ORF">F0357_02815</name>
</gene>
<feature type="domain" description="Calcineurin-like phosphoesterase" evidence="5">
    <location>
        <begin position="13"/>
        <end position="204"/>
    </location>
</feature>
<evidence type="ECO:0000313" key="6">
    <source>
        <dbReference type="EMBL" id="MQT11621.1"/>
    </source>
</evidence>
<keyword evidence="2" id="KW-0378">Hydrolase</keyword>
<organism evidence="6 7">
    <name type="scientific">Segnochrobactrum spirostomi</name>
    <dbReference type="NCBI Taxonomy" id="2608987"/>
    <lineage>
        <taxon>Bacteria</taxon>
        <taxon>Pseudomonadati</taxon>
        <taxon>Pseudomonadota</taxon>
        <taxon>Alphaproteobacteria</taxon>
        <taxon>Hyphomicrobiales</taxon>
        <taxon>Segnochrobactraceae</taxon>
        <taxon>Segnochrobactrum</taxon>
    </lineage>
</organism>
<keyword evidence="3" id="KW-0408">Iron</keyword>
<evidence type="ECO:0000256" key="1">
    <source>
        <dbReference type="ARBA" id="ARBA00022723"/>
    </source>
</evidence>
<evidence type="ECO:0000256" key="3">
    <source>
        <dbReference type="ARBA" id="ARBA00023004"/>
    </source>
</evidence>
<name>A0A6A7Y0D6_9HYPH</name>
<accession>A0A6A7Y0D6</accession>
<comment type="similarity">
    <text evidence="4">Belongs to the cyclic nucleotide phosphodiesterase class-III family.</text>
</comment>
<reference evidence="6 7" key="1">
    <citation type="submission" date="2019-09" db="EMBL/GenBank/DDBJ databases">
        <title>Segnochrobactrum spirostomi gen. nov., sp. nov., isolated from the ciliate Spirostomum cf. yagiui and description of a novel family, Segnochrobactraceae fam. nov. within the order Rhizobiales of the class Alphaproteobacteria.</title>
        <authorList>
            <person name="Akter S."/>
            <person name="Shazib S.U.A."/>
            <person name="Shin M.K."/>
        </authorList>
    </citation>
    <scope>NUCLEOTIDE SEQUENCE [LARGE SCALE GENOMIC DNA]</scope>
    <source>
        <strain evidence="6 7">Sp-1</strain>
    </source>
</reference>
<dbReference type="EMBL" id="VWNA01000001">
    <property type="protein sequence ID" value="MQT11621.1"/>
    <property type="molecule type" value="Genomic_DNA"/>
</dbReference>
<keyword evidence="7" id="KW-1185">Reference proteome</keyword>
<evidence type="ECO:0000259" key="5">
    <source>
        <dbReference type="Pfam" id="PF00149"/>
    </source>
</evidence>